<organism evidence="1 2">
    <name type="scientific">Kitasatospora albolonga</name>
    <dbReference type="NCBI Taxonomy" id="68173"/>
    <lineage>
        <taxon>Bacteria</taxon>
        <taxon>Bacillati</taxon>
        <taxon>Actinomycetota</taxon>
        <taxon>Actinomycetes</taxon>
        <taxon>Kitasatosporales</taxon>
        <taxon>Streptomycetaceae</taxon>
        <taxon>Kitasatospora</taxon>
    </lineage>
</organism>
<protein>
    <submittedName>
        <fullName evidence="1">Uncharacterized protein</fullName>
    </submittedName>
</protein>
<evidence type="ECO:0000313" key="1">
    <source>
        <dbReference type="EMBL" id="ARF74813.1"/>
    </source>
</evidence>
<gene>
    <name evidence="1" type="ORF">B7C62_23175</name>
</gene>
<dbReference type="EMBL" id="CP020563">
    <property type="protein sequence ID" value="ARF74813.1"/>
    <property type="molecule type" value="Genomic_DNA"/>
</dbReference>
<dbReference type="AlphaFoldDB" id="A0ABC8BX07"/>
<proteinExistence type="predicted"/>
<name>A0ABC8BX07_9ACTN</name>
<reference evidence="1 2" key="1">
    <citation type="submission" date="2017-04" db="EMBL/GenBank/DDBJ databases">
        <title>The complete genome sequence of Streptomyces albolongus YIM 101047, the producer of novel bafilomycins and novel odoriferous sesquiterpenoids.</title>
        <authorList>
            <person name="Yin M."/>
            <person name="Jiang Y."/>
        </authorList>
    </citation>
    <scope>NUCLEOTIDE SEQUENCE [LARGE SCALE GENOMIC DNA]</scope>
    <source>
        <strain evidence="1 2">YIM 101047</strain>
    </source>
</reference>
<dbReference type="Proteomes" id="UP000192251">
    <property type="component" value="Chromosome"/>
</dbReference>
<dbReference type="KEGG" id="kab:B7C62_23175"/>
<evidence type="ECO:0000313" key="2">
    <source>
        <dbReference type="Proteomes" id="UP000192251"/>
    </source>
</evidence>
<sequence>MPLRLGEYKRNKKKKMVGWGWTKIKKKHNIKKYSIIEWLSQSPNREASKIPKRYNLTGYAHRIKCNRGTCKVVEQRKMLLVVDHTMTATGDGPSFKYFGAVTAYCIGSTKCPSWVNTKFRPKSAASGATVNGGWQYAFTYKPKK</sequence>
<accession>A0ABC8BX07</accession>
<keyword evidence="2" id="KW-1185">Reference proteome</keyword>